<organism evidence="2 3">
    <name type="scientific">Acinetobacter higginsii</name>
    <dbReference type="NCBI Taxonomy" id="70347"/>
    <lineage>
        <taxon>Bacteria</taxon>
        <taxon>Pseudomonadati</taxon>
        <taxon>Pseudomonadota</taxon>
        <taxon>Gammaproteobacteria</taxon>
        <taxon>Moraxellales</taxon>
        <taxon>Moraxellaceae</taxon>
        <taxon>Acinetobacter</taxon>
    </lineage>
</organism>
<evidence type="ECO:0000313" key="3">
    <source>
        <dbReference type="Proteomes" id="UP000013084"/>
    </source>
</evidence>
<protein>
    <submittedName>
        <fullName evidence="2">Uncharacterized protein</fullName>
    </submittedName>
</protein>
<accession>N9SF54</accession>
<proteinExistence type="predicted"/>
<name>N9SF54_9GAMM</name>
<sequence length="197" mass="22124">MNTIFLKKQLLYKLYMLGFITCISSSVIAMDCQIANELSINIYKRAYDAYTKGDLQVAYAHKDDFWDIFKYGQNCEKVKETAGKLIKANMHKDAKVPINAKGVESDSISKFTANVANPVALKPIQELCSNKQGCTITVKTGGVADVNSHTAPKVFEFTQDKNLTELKEYTLKDHNKNFDQNFRINKSPVPVFQGAPK</sequence>
<evidence type="ECO:0000313" key="2">
    <source>
        <dbReference type="EMBL" id="ENX53196.1"/>
    </source>
</evidence>
<dbReference type="Proteomes" id="UP000013084">
    <property type="component" value="Unassembled WGS sequence"/>
</dbReference>
<keyword evidence="1" id="KW-0732">Signal</keyword>
<keyword evidence="3" id="KW-1185">Reference proteome</keyword>
<dbReference type="EMBL" id="APRN01000042">
    <property type="protein sequence ID" value="ENX53196.1"/>
    <property type="molecule type" value="Genomic_DNA"/>
</dbReference>
<dbReference type="RefSeq" id="WP_005206220.1">
    <property type="nucleotide sequence ID" value="NZ_KB850073.1"/>
</dbReference>
<reference evidence="2 3" key="1">
    <citation type="submission" date="2013-02" db="EMBL/GenBank/DDBJ databases">
        <title>The Genome Sequence of Acinetobacter sp. CIP 70.18.</title>
        <authorList>
            <consortium name="The Broad Institute Genome Sequencing Platform"/>
            <consortium name="The Broad Institute Genome Sequencing Center for Infectious Disease"/>
            <person name="Cerqueira G."/>
            <person name="Feldgarden M."/>
            <person name="Courvalin P."/>
            <person name="Perichon B."/>
            <person name="Grillot-Courvalin C."/>
            <person name="Clermont D."/>
            <person name="Rocha E."/>
            <person name="Yoon E.-J."/>
            <person name="Nemec A."/>
            <person name="Walker B."/>
            <person name="Young S.K."/>
            <person name="Zeng Q."/>
            <person name="Gargeya S."/>
            <person name="Fitzgerald M."/>
            <person name="Haas B."/>
            <person name="Abouelleil A."/>
            <person name="Alvarado L."/>
            <person name="Arachchi H.M."/>
            <person name="Berlin A.M."/>
            <person name="Chapman S.B."/>
            <person name="Dewar J."/>
            <person name="Goldberg J."/>
            <person name="Griggs A."/>
            <person name="Gujja S."/>
            <person name="Hansen M."/>
            <person name="Howarth C."/>
            <person name="Imamovic A."/>
            <person name="Larimer J."/>
            <person name="McCowan C."/>
            <person name="Murphy C."/>
            <person name="Neiman D."/>
            <person name="Pearson M."/>
            <person name="Priest M."/>
            <person name="Roberts A."/>
            <person name="Saif S."/>
            <person name="Shea T."/>
            <person name="Sisk P."/>
            <person name="Sykes S."/>
            <person name="Wortman J."/>
            <person name="Nusbaum C."/>
            <person name="Birren B."/>
        </authorList>
    </citation>
    <scope>NUCLEOTIDE SEQUENCE [LARGE SCALE GENOMIC DNA]</scope>
    <source>
        <strain evidence="2 3">CIP 70.18</strain>
    </source>
</reference>
<feature type="chain" id="PRO_5004152262" evidence="1">
    <location>
        <begin position="30"/>
        <end position="197"/>
    </location>
</feature>
<feature type="signal peptide" evidence="1">
    <location>
        <begin position="1"/>
        <end position="29"/>
    </location>
</feature>
<evidence type="ECO:0000256" key="1">
    <source>
        <dbReference type="SAM" id="SignalP"/>
    </source>
</evidence>
<dbReference type="PATRIC" id="fig|1217700.3.peg.3950"/>
<dbReference type="HOGENOM" id="CLU_1381547_0_0_6"/>
<comment type="caution">
    <text evidence="2">The sequence shown here is derived from an EMBL/GenBank/DDBJ whole genome shotgun (WGS) entry which is preliminary data.</text>
</comment>
<dbReference type="AlphaFoldDB" id="N9SF54"/>
<gene>
    <name evidence="2" type="ORF">F902_04065</name>
</gene>